<dbReference type="EMBL" id="QXGE01005229">
    <property type="protein sequence ID" value="KAE9268116.1"/>
    <property type="molecule type" value="Genomic_DNA"/>
</dbReference>
<sequence length="181" mass="19705">MATAMEQLATMVARLQPAVAGREGRDQQPATRALRQRATRARAAPGAPDDGDSSDPDSSASDSSDGDSTESDREDDDGSADDESGDGSDEGGRGQSRRGARREHRRRRERRERQPRRKSVKDLELPTFTPSPKVSVSTWIDRVDLALKGAEESGRGKWSDSALYYILGNKLMEMLPDGGST</sequence>
<feature type="compositionally biased region" description="Basic residues" evidence="1">
    <location>
        <begin position="95"/>
        <end position="119"/>
    </location>
</feature>
<comment type="caution">
    <text evidence="2">The sequence shown here is derived from an EMBL/GenBank/DDBJ whole genome shotgun (WGS) entry which is preliminary data.</text>
</comment>
<reference evidence="2 3" key="1">
    <citation type="submission" date="2018-08" db="EMBL/GenBank/DDBJ databases">
        <title>Genomic investigation of the strawberry pathogen Phytophthora fragariae indicates pathogenicity is determined by transcriptional variation in three key races.</title>
        <authorList>
            <person name="Adams T.M."/>
            <person name="Armitage A.D."/>
            <person name="Sobczyk M.K."/>
            <person name="Bates H.J."/>
            <person name="Dunwell J.M."/>
            <person name="Nellist C.F."/>
            <person name="Harrison R.J."/>
        </authorList>
    </citation>
    <scope>NUCLEOTIDE SEQUENCE [LARGE SCALE GENOMIC DNA]</scope>
    <source>
        <strain evidence="2 3">A4</strain>
    </source>
</reference>
<evidence type="ECO:0000313" key="3">
    <source>
        <dbReference type="Proteomes" id="UP000437068"/>
    </source>
</evidence>
<evidence type="ECO:0000256" key="1">
    <source>
        <dbReference type="SAM" id="MobiDB-lite"/>
    </source>
</evidence>
<organism evidence="2 3">
    <name type="scientific">Phytophthora fragariae</name>
    <dbReference type="NCBI Taxonomy" id="53985"/>
    <lineage>
        <taxon>Eukaryota</taxon>
        <taxon>Sar</taxon>
        <taxon>Stramenopiles</taxon>
        <taxon>Oomycota</taxon>
        <taxon>Peronosporomycetes</taxon>
        <taxon>Peronosporales</taxon>
        <taxon>Peronosporaceae</taxon>
        <taxon>Phytophthora</taxon>
    </lineage>
</organism>
<proteinExistence type="predicted"/>
<dbReference type="AlphaFoldDB" id="A0A6A4BB46"/>
<feature type="compositionally biased region" description="Acidic residues" evidence="1">
    <location>
        <begin position="64"/>
        <end position="89"/>
    </location>
</feature>
<evidence type="ECO:0000313" key="2">
    <source>
        <dbReference type="EMBL" id="KAE9268116.1"/>
    </source>
</evidence>
<feature type="region of interest" description="Disordered" evidence="1">
    <location>
        <begin position="15"/>
        <end position="133"/>
    </location>
</feature>
<name>A0A6A4BB46_9STRA</name>
<dbReference type="Proteomes" id="UP000437068">
    <property type="component" value="Unassembled WGS sequence"/>
</dbReference>
<protein>
    <submittedName>
        <fullName evidence="2">Uncharacterized protein</fullName>
    </submittedName>
</protein>
<accession>A0A6A4BB46</accession>
<gene>
    <name evidence="2" type="ORF">PF001_g29788</name>
</gene>